<dbReference type="EMBL" id="LUTY01000364">
    <property type="protein sequence ID" value="OAD23442.1"/>
    <property type="molecule type" value="Genomic_DNA"/>
</dbReference>
<feature type="signal peptide" evidence="1">
    <location>
        <begin position="1"/>
        <end position="21"/>
    </location>
</feature>
<evidence type="ECO:0000313" key="3">
    <source>
        <dbReference type="Proteomes" id="UP000076962"/>
    </source>
</evidence>
<comment type="caution">
    <text evidence="2">The sequence shown here is derived from an EMBL/GenBank/DDBJ whole genome shotgun (WGS) entry which is preliminary data.</text>
</comment>
<dbReference type="AlphaFoldDB" id="A0A176S5N0"/>
<organism evidence="2 3">
    <name type="scientific">Candidatus Thiomargarita nelsonii</name>
    <dbReference type="NCBI Taxonomy" id="1003181"/>
    <lineage>
        <taxon>Bacteria</taxon>
        <taxon>Pseudomonadati</taxon>
        <taxon>Pseudomonadota</taxon>
        <taxon>Gammaproteobacteria</taxon>
        <taxon>Thiotrichales</taxon>
        <taxon>Thiotrichaceae</taxon>
        <taxon>Thiomargarita</taxon>
    </lineage>
</organism>
<dbReference type="Proteomes" id="UP000076962">
    <property type="component" value="Unassembled WGS sequence"/>
</dbReference>
<evidence type="ECO:0000313" key="2">
    <source>
        <dbReference type="EMBL" id="OAD23442.1"/>
    </source>
</evidence>
<proteinExistence type="predicted"/>
<feature type="chain" id="PRO_5008049022" evidence="1">
    <location>
        <begin position="22"/>
        <end position="95"/>
    </location>
</feature>
<keyword evidence="1" id="KW-0732">Signal</keyword>
<reference evidence="2 3" key="1">
    <citation type="submission" date="2016-05" db="EMBL/GenBank/DDBJ databases">
        <title>Single-cell genome of chain-forming Candidatus Thiomargarita nelsonii and comparison to other large sulfur-oxidizing bacteria.</title>
        <authorList>
            <person name="Winkel M."/>
            <person name="Salman V."/>
            <person name="Woyke T."/>
            <person name="Schulz-Vogt H."/>
            <person name="Richter M."/>
            <person name="Flood B."/>
            <person name="Bailey J."/>
            <person name="Amann R."/>
            <person name="Mussmann M."/>
        </authorList>
    </citation>
    <scope>NUCLEOTIDE SEQUENCE [LARGE SCALE GENOMIC DNA]</scope>
    <source>
        <strain evidence="2 3">THI036</strain>
    </source>
</reference>
<keyword evidence="3" id="KW-1185">Reference proteome</keyword>
<evidence type="ECO:0000256" key="1">
    <source>
        <dbReference type="SAM" id="SignalP"/>
    </source>
</evidence>
<gene>
    <name evidence="2" type="ORF">THIOM_000727</name>
</gene>
<accession>A0A176S5N0</accession>
<name>A0A176S5N0_9GAMM</name>
<sequence length="95" mass="10871">MNKQSVVAALLCCLITSTTVAQEAVIQMPQQAWNNKQEAAFQGWDDDDWCGTKPRPPFPRGIYDHGSYIPWNSNLFRSRFNAREGENERKYYAAA</sequence>
<protein>
    <submittedName>
        <fullName evidence="2">Secreted protein</fullName>
    </submittedName>
</protein>